<name>A0A1X7A7I7_9RHOB</name>
<evidence type="ECO:0000313" key="2">
    <source>
        <dbReference type="EMBL" id="SLN72123.1"/>
    </source>
</evidence>
<reference evidence="2 3" key="1">
    <citation type="submission" date="2017-03" db="EMBL/GenBank/DDBJ databases">
        <authorList>
            <person name="Afonso C.L."/>
            <person name="Miller P.J."/>
            <person name="Scott M.A."/>
            <person name="Spackman E."/>
            <person name="Goraichik I."/>
            <person name="Dimitrov K.M."/>
            <person name="Suarez D.L."/>
            <person name="Swayne D.E."/>
        </authorList>
    </citation>
    <scope>NUCLEOTIDE SEQUENCE [LARGE SCALE GENOMIC DNA]</scope>
    <source>
        <strain evidence="2 3">CECT 7450</strain>
    </source>
</reference>
<sequence length="588" mass="65237">MNGVSATNFALDMGFSLKRFVEFEEVALSNLSLCGGLTDVQLEELMSWTGQSAGDVRMTFRGEEFVSRALRNPIIRGCPVCLQEDIELDRAEPLTQMMMRGDWQLRAVNLCVKHCHPIVPLWEQQSLARRYDLSSRFADILRDLQEGRLEQPRVNLSPYDLWLDTRLQTGADDTWLANHTLYAATTFCELLGKELLRLENASDLDRGAQLRLARTLGFRVACQGEAKIRAALNELATLADGANARPQKAFGRLYIDLNSAYLDKSEFAPFRKILRDCIVEVWPVAAGETVLGAIQTERQLHSILTASQETGIGEVLLEQFLVHAGAIDADDDRPTARKTFDALVYADLLAEIPTLVGPIGMQRAMGATKGQLASLAQDGVLVPRINTPKIKSPWRASDGIALVAELRALAIPIEPSDKCWEGMQAAKKRSDLGVGEIITEVRAGKLKLGRRTNLEGYAAFCVLKEEIDQVKSQNLVAVGGPVITAAAFGRRVGIRTQGWFEKLAAAGHTPATSMPHPKYGGEWIYASVRDIEVFHKRFLTTKTMKEEFERSKKALLLKLEEAKVQRFSPNGEDYGPLYLREDVEPVLG</sequence>
<evidence type="ECO:0000259" key="1">
    <source>
        <dbReference type="Pfam" id="PF06527"/>
    </source>
</evidence>
<keyword evidence="3" id="KW-1185">Reference proteome</keyword>
<accession>A0A1X7A7I7</accession>
<dbReference type="InterPro" id="IPR009492">
    <property type="entry name" value="TniQ"/>
</dbReference>
<dbReference type="AlphaFoldDB" id="A0A1X7A7I7"/>
<dbReference type="Proteomes" id="UP000193061">
    <property type="component" value="Unassembled WGS sequence"/>
</dbReference>
<proteinExistence type="predicted"/>
<feature type="domain" description="TniQ" evidence="1">
    <location>
        <begin position="1"/>
        <end position="114"/>
    </location>
</feature>
<dbReference type="Pfam" id="PF06527">
    <property type="entry name" value="TniQ"/>
    <property type="match status" value="1"/>
</dbReference>
<dbReference type="EMBL" id="FWFX01000019">
    <property type="protein sequence ID" value="SLN72123.1"/>
    <property type="molecule type" value="Genomic_DNA"/>
</dbReference>
<evidence type="ECO:0000313" key="3">
    <source>
        <dbReference type="Proteomes" id="UP000193061"/>
    </source>
</evidence>
<protein>
    <recommendedName>
        <fullName evidence="1">TniQ domain-containing protein</fullName>
    </recommendedName>
</protein>
<organism evidence="2 3">
    <name type="scientific">Roseovarius albus</name>
    <dbReference type="NCBI Taxonomy" id="1247867"/>
    <lineage>
        <taxon>Bacteria</taxon>
        <taxon>Pseudomonadati</taxon>
        <taxon>Pseudomonadota</taxon>
        <taxon>Alphaproteobacteria</taxon>
        <taxon>Rhodobacterales</taxon>
        <taxon>Roseobacteraceae</taxon>
        <taxon>Roseovarius</taxon>
    </lineage>
</organism>
<gene>
    <name evidence="2" type="ORF">ROA7450_03991</name>
</gene>